<feature type="transmembrane region" description="Helical" evidence="1">
    <location>
        <begin position="347"/>
        <end position="379"/>
    </location>
</feature>
<keyword evidence="1" id="KW-0472">Membrane</keyword>
<evidence type="ECO:0000256" key="1">
    <source>
        <dbReference type="SAM" id="Phobius"/>
    </source>
</evidence>
<feature type="transmembrane region" description="Helical" evidence="1">
    <location>
        <begin position="173"/>
        <end position="190"/>
    </location>
</feature>
<dbReference type="OrthoDB" id="7698234at2"/>
<feature type="transmembrane region" description="Helical" evidence="1">
    <location>
        <begin position="84"/>
        <end position="104"/>
    </location>
</feature>
<dbReference type="EMBL" id="JZDQ02000004">
    <property type="protein sequence ID" value="OIJ28235.1"/>
    <property type="molecule type" value="Genomic_DNA"/>
</dbReference>
<feature type="transmembrane region" description="Helical" evidence="1">
    <location>
        <begin position="281"/>
        <end position="300"/>
    </location>
</feature>
<keyword evidence="1" id="KW-0812">Transmembrane</keyword>
<evidence type="ECO:0000313" key="2">
    <source>
        <dbReference type="EMBL" id="OIJ28235.1"/>
    </source>
</evidence>
<dbReference type="AlphaFoldDB" id="A0A1J4N9N1"/>
<protein>
    <recommendedName>
        <fullName evidence="4">Low temperature requirement protein A</fullName>
    </recommendedName>
</protein>
<evidence type="ECO:0000313" key="3">
    <source>
        <dbReference type="Proteomes" id="UP000033772"/>
    </source>
</evidence>
<accession>A0A1J4N9N1</accession>
<feature type="transmembrane region" description="Helical" evidence="1">
    <location>
        <begin position="25"/>
        <end position="43"/>
    </location>
</feature>
<feature type="transmembrane region" description="Helical" evidence="1">
    <location>
        <begin position="312"/>
        <end position="335"/>
    </location>
</feature>
<comment type="caution">
    <text evidence="2">The sequence shown here is derived from an EMBL/GenBank/DDBJ whole genome shotgun (WGS) entry which is preliminary data.</text>
</comment>
<dbReference type="PANTHER" id="PTHR36840:SF1">
    <property type="entry name" value="BLL5714 PROTEIN"/>
    <property type="match status" value="1"/>
</dbReference>
<dbReference type="PANTHER" id="PTHR36840">
    <property type="entry name" value="BLL5714 PROTEIN"/>
    <property type="match status" value="1"/>
</dbReference>
<name>A0A1J4N9N1_9ACTN</name>
<feature type="transmembrane region" description="Helical" evidence="1">
    <location>
        <begin position="146"/>
        <end position="167"/>
    </location>
</feature>
<keyword evidence="3" id="KW-1185">Reference proteome</keyword>
<dbReference type="Proteomes" id="UP000033772">
    <property type="component" value="Unassembled WGS sequence"/>
</dbReference>
<gene>
    <name evidence="2" type="ORF">UG56_004100</name>
</gene>
<feature type="transmembrane region" description="Helical" evidence="1">
    <location>
        <begin position="110"/>
        <end position="134"/>
    </location>
</feature>
<sequence>MTTASHKSLGIAQSNEGDRVTTLELFFDLVFVFAFTQVTALMAHSEMPIGVLHGLIVLSLLWFGWASFAWLANQVRADSGIMRAAFIVAMVAMFVVSLAIPEAFHEEPGGIPASLTMVVCYAVVRLTHLGAYLLGAGGSRALQRQLLLTALTSVLPTVALLAIGAFVSDDTRTWVWLAAVVYDLLAIFVGARKGGWMLPSAAHFAERHGLVVILALGESIVAIGVGISGKPLDWYHVLGAVLAIAIAIALWWLHFTRTLERLEARLHDLQDPHRAWMARDLFTYLHFPIIVGIIVTALGIESAMGHVHADHLGAVGGWALAGGTATALAASAGAIRRASGGWPRVRLVATPIVLASGLVLVALPPLVALGLLAALLAALCTAEELS</sequence>
<feature type="transmembrane region" description="Helical" evidence="1">
    <location>
        <begin position="210"/>
        <end position="228"/>
    </location>
</feature>
<feature type="transmembrane region" description="Helical" evidence="1">
    <location>
        <begin position="49"/>
        <end position="72"/>
    </location>
</feature>
<evidence type="ECO:0008006" key="4">
    <source>
        <dbReference type="Google" id="ProtNLM"/>
    </source>
</evidence>
<reference evidence="2" key="1">
    <citation type="submission" date="2016-10" db="EMBL/GenBank/DDBJ databases">
        <title>Draft Genome Sequence of Nocardioides luteus Strain BAFB, an Alkane-Degrading Bacterium Isolated from JP-7 Polluted Soil.</title>
        <authorList>
            <person name="Brown L."/>
            <person name="Ruiz O.N."/>
            <person name="Gunasekera T."/>
        </authorList>
    </citation>
    <scope>NUCLEOTIDE SEQUENCE [LARGE SCALE GENOMIC DNA]</scope>
    <source>
        <strain evidence="2">BAFB</strain>
    </source>
</reference>
<dbReference type="STRING" id="1844.UG56_004100"/>
<dbReference type="InterPro" id="IPR010640">
    <property type="entry name" value="Low_temperature_requirement_A"/>
</dbReference>
<organism evidence="2 3">
    <name type="scientific">Nocardioides luteus</name>
    <dbReference type="NCBI Taxonomy" id="1844"/>
    <lineage>
        <taxon>Bacteria</taxon>
        <taxon>Bacillati</taxon>
        <taxon>Actinomycetota</taxon>
        <taxon>Actinomycetes</taxon>
        <taxon>Propionibacteriales</taxon>
        <taxon>Nocardioidaceae</taxon>
        <taxon>Nocardioides</taxon>
    </lineage>
</organism>
<proteinExistence type="predicted"/>
<feature type="transmembrane region" description="Helical" evidence="1">
    <location>
        <begin position="234"/>
        <end position="253"/>
    </location>
</feature>
<keyword evidence="1" id="KW-1133">Transmembrane helix</keyword>
<dbReference type="Pfam" id="PF06772">
    <property type="entry name" value="LtrA"/>
    <property type="match status" value="1"/>
</dbReference>
<dbReference type="RefSeq" id="WP_071326864.1">
    <property type="nucleotide sequence ID" value="NZ_JZDQ02000004.1"/>
</dbReference>